<dbReference type="InterPro" id="IPR015421">
    <property type="entry name" value="PyrdxlP-dep_Trfase_major"/>
</dbReference>
<evidence type="ECO:0000256" key="2">
    <source>
        <dbReference type="ARBA" id="ARBA00009533"/>
    </source>
</evidence>
<dbReference type="EMBL" id="CP126651">
    <property type="protein sequence ID" value="WJZ85831.1"/>
    <property type="molecule type" value="Genomic_DNA"/>
</dbReference>
<dbReference type="Gene3D" id="3.40.640.10">
    <property type="entry name" value="Type I PLP-dependent aspartate aminotransferase-like (Major domain)"/>
    <property type="match status" value="1"/>
</dbReference>
<comment type="cofactor">
    <cofactor evidence="1 6">
        <name>pyridoxal 5'-phosphate</name>
        <dbReference type="ChEBI" id="CHEBI:597326"/>
    </cofactor>
</comment>
<dbReference type="PANTHER" id="PTHR11999">
    <property type="entry name" value="GROUP II PYRIDOXAL-5-PHOSPHATE DECARBOXYLASE"/>
    <property type="match status" value="1"/>
</dbReference>
<evidence type="ECO:0000256" key="5">
    <source>
        <dbReference type="ARBA" id="ARBA00023239"/>
    </source>
</evidence>
<dbReference type="InterPro" id="IPR015424">
    <property type="entry name" value="PyrdxlP-dep_Trfase"/>
</dbReference>
<keyword evidence="4 6" id="KW-0663">Pyridoxal phosphate</keyword>
<sequence>MRYLQGTKDYKLMYRWTNNLEVVGNSDSDFAGCVDSRKSTSGYIFILVSGAISWRSVKQTMTATSTMKAEFISCFEATSHGVWLKSFIFGLRVMDSISRPLSIYCDNSAAVFMAKNNKSGSRSKHIDIKYLAIRECVKEKKVVIEHISTELMIVDPLTKGMPPLKFKDHVVNMGLSSLVACICPEFKHHLNGVELAHSISMNPHKWLLTNMDYCCLWIKEPKLFVDSLSTASEYLRNNASESKKVIDYKDWQIALSRRFRAIKIWVVIRRHGLDNLMFHIRSDVNLAKRFETHVAKDPRFEVMVPRRFALVCFRLRPKEEGEGTELNLRLLMAVNGSGGAFMTHAVVGGIYIIRCAIGSTLTETRHVNSLWKLIQEKAQLVLKESGLALEEYQ</sequence>
<keyword evidence="5 6" id="KW-0456">Lyase</keyword>
<comment type="similarity">
    <text evidence="2 6">Belongs to the group II decarboxylase family.</text>
</comment>
<dbReference type="Gene3D" id="3.90.1150.10">
    <property type="entry name" value="Aspartate Aminotransferase, domain 1"/>
    <property type="match status" value="1"/>
</dbReference>
<dbReference type="CDD" id="cd09272">
    <property type="entry name" value="RNase_HI_RT_Ty1"/>
    <property type="match status" value="1"/>
</dbReference>
<evidence type="ECO:0000256" key="3">
    <source>
        <dbReference type="ARBA" id="ARBA00022793"/>
    </source>
</evidence>
<evidence type="ECO:0000313" key="7">
    <source>
        <dbReference type="EMBL" id="WJZ85831.1"/>
    </source>
</evidence>
<dbReference type="InterPro" id="IPR002129">
    <property type="entry name" value="PyrdxlP-dep_de-COase"/>
</dbReference>
<accession>A0ABY9BSQ6</accession>
<keyword evidence="8" id="KW-1185">Reference proteome</keyword>
<dbReference type="PRINTS" id="PR00800">
    <property type="entry name" value="YHDCRBOXLASE"/>
</dbReference>
<evidence type="ECO:0000256" key="4">
    <source>
        <dbReference type="ARBA" id="ARBA00022898"/>
    </source>
</evidence>
<organism evidence="7 8">
    <name type="scientific">Vitis vinifera</name>
    <name type="common">Grape</name>
    <dbReference type="NCBI Taxonomy" id="29760"/>
    <lineage>
        <taxon>Eukaryota</taxon>
        <taxon>Viridiplantae</taxon>
        <taxon>Streptophyta</taxon>
        <taxon>Embryophyta</taxon>
        <taxon>Tracheophyta</taxon>
        <taxon>Spermatophyta</taxon>
        <taxon>Magnoliopsida</taxon>
        <taxon>eudicotyledons</taxon>
        <taxon>Gunneridae</taxon>
        <taxon>Pentapetalae</taxon>
        <taxon>rosids</taxon>
        <taxon>Vitales</taxon>
        <taxon>Vitaceae</taxon>
        <taxon>Viteae</taxon>
        <taxon>Vitis</taxon>
    </lineage>
</organism>
<dbReference type="Pfam" id="PF00282">
    <property type="entry name" value="Pyridoxal_deC"/>
    <property type="match status" value="1"/>
</dbReference>
<dbReference type="PANTHER" id="PTHR11999:SF169">
    <property type="entry name" value="TYROSINE DECARBOXYLASE 1-LIKE"/>
    <property type="match status" value="1"/>
</dbReference>
<dbReference type="Proteomes" id="UP001227230">
    <property type="component" value="Chromosome 4"/>
</dbReference>
<evidence type="ECO:0000313" key="8">
    <source>
        <dbReference type="Proteomes" id="UP001227230"/>
    </source>
</evidence>
<evidence type="ECO:0000256" key="1">
    <source>
        <dbReference type="ARBA" id="ARBA00001933"/>
    </source>
</evidence>
<protein>
    <submittedName>
        <fullName evidence="7">Uncharacterized protein</fullName>
    </submittedName>
</protein>
<keyword evidence="3" id="KW-0210">Decarboxylase</keyword>
<name>A0ABY9BSQ6_VITVI</name>
<evidence type="ECO:0000256" key="6">
    <source>
        <dbReference type="RuleBase" id="RU000382"/>
    </source>
</evidence>
<dbReference type="InterPro" id="IPR015422">
    <property type="entry name" value="PyrdxlP-dep_Trfase_small"/>
</dbReference>
<gene>
    <name evidence="7" type="ORF">VitviT2T_005348</name>
</gene>
<dbReference type="InterPro" id="IPR010977">
    <property type="entry name" value="Aromatic_deC"/>
</dbReference>
<proteinExistence type="inferred from homology"/>
<reference evidence="7 8" key="1">
    <citation type="journal article" date="2023" name="Hortic Res">
        <title>The complete reference genome for grapevine (Vitis vinifera L.) genetics and breeding.</title>
        <authorList>
            <person name="Shi X."/>
            <person name="Cao S."/>
            <person name="Wang X."/>
            <person name="Huang S."/>
            <person name="Wang Y."/>
            <person name="Liu Z."/>
            <person name="Liu W."/>
            <person name="Leng X."/>
            <person name="Peng Y."/>
            <person name="Wang N."/>
            <person name="Wang Y."/>
            <person name="Ma Z."/>
            <person name="Xu X."/>
            <person name="Zhang F."/>
            <person name="Xue H."/>
            <person name="Zhong H."/>
            <person name="Wang Y."/>
            <person name="Zhang K."/>
            <person name="Velt A."/>
            <person name="Avia K."/>
            <person name="Holtgrawe D."/>
            <person name="Grimplet J."/>
            <person name="Matus J.T."/>
            <person name="Ware D."/>
            <person name="Wu X."/>
            <person name="Wang H."/>
            <person name="Liu C."/>
            <person name="Fang Y."/>
            <person name="Rustenholz C."/>
            <person name="Cheng Z."/>
            <person name="Xiao H."/>
            <person name="Zhou Y."/>
        </authorList>
    </citation>
    <scope>NUCLEOTIDE SEQUENCE [LARGE SCALE GENOMIC DNA]</scope>
    <source>
        <strain evidence="8">cv. Pinot noir / PN40024</strain>
        <tissue evidence="7">Leaf</tissue>
    </source>
</reference>
<dbReference type="SUPFAM" id="SSF53383">
    <property type="entry name" value="PLP-dependent transferases"/>
    <property type="match status" value="1"/>
</dbReference>